<dbReference type="PROSITE" id="PS51935">
    <property type="entry name" value="NLPC_P60"/>
    <property type="match status" value="1"/>
</dbReference>
<feature type="domain" description="NlpC/P60" evidence="6">
    <location>
        <begin position="357"/>
        <end position="501"/>
    </location>
</feature>
<dbReference type="InterPro" id="IPR038765">
    <property type="entry name" value="Papain-like_cys_pep_sf"/>
</dbReference>
<dbReference type="SUPFAM" id="SSF54001">
    <property type="entry name" value="Cysteine proteinases"/>
    <property type="match status" value="1"/>
</dbReference>
<reference evidence="7 8" key="1">
    <citation type="submission" date="2023-08" db="EMBL/GenBank/DDBJ databases">
        <authorList>
            <person name="Girao M."/>
            <person name="Carvalho M.F."/>
        </authorList>
    </citation>
    <scope>NUCLEOTIDE SEQUENCE [LARGE SCALE GENOMIC DNA]</scope>
    <source>
        <strain evidence="7 8">CT-R113</strain>
    </source>
</reference>
<keyword evidence="4" id="KW-0788">Thiol protease</keyword>
<keyword evidence="2" id="KW-0645">Protease</keyword>
<comment type="caution">
    <text evidence="7">The sequence shown here is derived from an EMBL/GenBank/DDBJ whole genome shotgun (WGS) entry which is preliminary data.</text>
</comment>
<dbReference type="Proteomes" id="UP001356095">
    <property type="component" value="Unassembled WGS sequence"/>
</dbReference>
<dbReference type="Pfam" id="PF00877">
    <property type="entry name" value="NLPC_P60"/>
    <property type="match status" value="1"/>
</dbReference>
<dbReference type="InterPro" id="IPR000064">
    <property type="entry name" value="NLP_P60_dom"/>
</dbReference>
<proteinExistence type="inferred from homology"/>
<dbReference type="SUPFAM" id="SSF53955">
    <property type="entry name" value="Lysozyme-like"/>
    <property type="match status" value="2"/>
</dbReference>
<sequence length="513" mass="53145">MSSPNDVLLTVRDGLRRVRDRLLSEPGRAGDSGSATARVGGGATALAVMGGIAYAATMCGPDSGVTASGFNSSPSSSGIVQASASSSSSGTTITISSHGESGASGEKTVRVDIPEDILRMHRTAAETYDIPWEVVAAVGAIETQNGQYGPGTSSWPSGLTSGERNPYGAAGIVQFGVLEPLRGRGDDRSPGARMGAAANAWGGEPLQAVSERPAYRLGDPNPGRGPDSKHPGTLVPYFGVDGNNDGQVNVWDPHDNITSGAFRLAYYAEKARKEGTGSACPSRPNVSPLECTLYIHNNASWYVAQVMDVIEYYNNSDIAPTSPPANIQTASMVSDGAKDCEEQGGNATRAAFLGNASEEHRTVVEFARSKIGMPYIWGGTGPSGYDCSGLLLAAWNSMGVTVPRVTDSQWNLGEPGPGYGNGTAQTVLDQAQGDALDVSVLQPGDFVFFHYPGGSPFPSHVGMYSGGGQMIHAPAPGKHIIEVSIESSHYQTVFVGAVRITPDSSGGGGTAQV</sequence>
<name>A0ABU7KB79_9ACTN</name>
<evidence type="ECO:0000256" key="2">
    <source>
        <dbReference type="ARBA" id="ARBA00022670"/>
    </source>
</evidence>
<dbReference type="PANTHER" id="PTHR47359">
    <property type="entry name" value="PEPTIDOGLYCAN DL-ENDOPEPTIDASE CWLO"/>
    <property type="match status" value="1"/>
</dbReference>
<evidence type="ECO:0000256" key="5">
    <source>
        <dbReference type="SAM" id="MobiDB-lite"/>
    </source>
</evidence>
<gene>
    <name evidence="7" type="ORF">Q8791_19890</name>
</gene>
<comment type="similarity">
    <text evidence="1">Belongs to the peptidase C40 family.</text>
</comment>
<dbReference type="Gene3D" id="3.90.1720.10">
    <property type="entry name" value="endopeptidase domain like (from Nostoc punctiforme)"/>
    <property type="match status" value="1"/>
</dbReference>
<evidence type="ECO:0000259" key="6">
    <source>
        <dbReference type="PROSITE" id="PS51935"/>
    </source>
</evidence>
<feature type="region of interest" description="Disordered" evidence="5">
    <location>
        <begin position="69"/>
        <end position="107"/>
    </location>
</feature>
<dbReference type="PANTHER" id="PTHR47359:SF3">
    <property type="entry name" value="NLP_P60 DOMAIN-CONTAINING PROTEIN-RELATED"/>
    <property type="match status" value="1"/>
</dbReference>
<keyword evidence="3" id="KW-0378">Hydrolase</keyword>
<protein>
    <submittedName>
        <fullName evidence="7">C40 family peptidase</fullName>
    </submittedName>
</protein>
<keyword evidence="8" id="KW-1185">Reference proteome</keyword>
<dbReference type="RefSeq" id="WP_330093258.1">
    <property type="nucleotide sequence ID" value="NZ_JAUZMY010000020.1"/>
</dbReference>
<evidence type="ECO:0000256" key="4">
    <source>
        <dbReference type="ARBA" id="ARBA00022807"/>
    </source>
</evidence>
<organism evidence="7 8">
    <name type="scientific">Nocardiopsis codii</name>
    <dbReference type="NCBI Taxonomy" id="3065942"/>
    <lineage>
        <taxon>Bacteria</taxon>
        <taxon>Bacillati</taxon>
        <taxon>Actinomycetota</taxon>
        <taxon>Actinomycetes</taxon>
        <taxon>Streptosporangiales</taxon>
        <taxon>Nocardiopsidaceae</taxon>
        <taxon>Nocardiopsis</taxon>
    </lineage>
</organism>
<accession>A0ABU7KB79</accession>
<evidence type="ECO:0000256" key="1">
    <source>
        <dbReference type="ARBA" id="ARBA00007074"/>
    </source>
</evidence>
<dbReference type="EMBL" id="JAUZMY010000020">
    <property type="protein sequence ID" value="MEE2039486.1"/>
    <property type="molecule type" value="Genomic_DNA"/>
</dbReference>
<dbReference type="InterPro" id="IPR051794">
    <property type="entry name" value="PG_Endopeptidase_C40"/>
</dbReference>
<evidence type="ECO:0000313" key="8">
    <source>
        <dbReference type="Proteomes" id="UP001356095"/>
    </source>
</evidence>
<dbReference type="InterPro" id="IPR023346">
    <property type="entry name" value="Lysozyme-like_dom_sf"/>
</dbReference>
<evidence type="ECO:0000256" key="3">
    <source>
        <dbReference type="ARBA" id="ARBA00022801"/>
    </source>
</evidence>
<evidence type="ECO:0000313" key="7">
    <source>
        <dbReference type="EMBL" id="MEE2039486.1"/>
    </source>
</evidence>
<feature type="compositionally biased region" description="Low complexity" evidence="5">
    <location>
        <begin position="72"/>
        <end position="101"/>
    </location>
</feature>